<evidence type="ECO:0000256" key="1">
    <source>
        <dbReference type="ARBA" id="ARBA00004903"/>
    </source>
</evidence>
<dbReference type="GO" id="GO:0006730">
    <property type="term" value="P:one-carbon metabolic process"/>
    <property type="evidence" value="ECO:0007669"/>
    <property type="project" value="UniProtKB-KW"/>
</dbReference>
<evidence type="ECO:0000256" key="5">
    <source>
        <dbReference type="ARBA" id="ARBA00022857"/>
    </source>
</evidence>
<protein>
    <recommendedName>
        <fullName evidence="3 7">Dihydrofolate reductase</fullName>
        <ecNumber evidence="3 7">1.5.1.3</ecNumber>
    </recommendedName>
</protein>
<dbReference type="GO" id="GO:0046655">
    <property type="term" value="P:folic acid metabolic process"/>
    <property type="evidence" value="ECO:0007669"/>
    <property type="project" value="TreeGrafter"/>
</dbReference>
<feature type="domain" description="DHFR" evidence="8">
    <location>
        <begin position="1"/>
        <end position="161"/>
    </location>
</feature>
<dbReference type="InterPro" id="IPR012259">
    <property type="entry name" value="DHFR"/>
</dbReference>
<dbReference type="Pfam" id="PF00186">
    <property type="entry name" value="DHFR_1"/>
    <property type="match status" value="1"/>
</dbReference>
<proteinExistence type="inferred from homology"/>
<evidence type="ECO:0000256" key="3">
    <source>
        <dbReference type="ARBA" id="ARBA00012856"/>
    </source>
</evidence>
<evidence type="ECO:0000256" key="2">
    <source>
        <dbReference type="ARBA" id="ARBA00009539"/>
    </source>
</evidence>
<keyword evidence="5 7" id="KW-0521">NADP</keyword>
<dbReference type="PANTHER" id="PTHR48069">
    <property type="entry name" value="DIHYDROFOLATE REDUCTASE"/>
    <property type="match status" value="1"/>
</dbReference>
<dbReference type="PIRSF" id="PIRSF000194">
    <property type="entry name" value="DHFR"/>
    <property type="match status" value="1"/>
</dbReference>
<dbReference type="InterPro" id="IPR024072">
    <property type="entry name" value="DHFR-like_dom_sf"/>
</dbReference>
<sequence>MNLIVNVDRNWAIGFRGGLLNRIPEDMAFFRKMTTGKVILMGRKTLESFPNGRPLKQRTNVVITGQQDYQVDGAIVVHSVEEALTFLKPYKDEDIFVIGGGSIYRQFLPYCDVAHVTQMDYAYEADTWFPNLDEMEDFIFVDDSEERTYFNVEYRFKLYMRRERYQKMLEASKT</sequence>
<reference evidence="9" key="2">
    <citation type="journal article" date="2021" name="PeerJ">
        <title>Extensive microbial diversity within the chicken gut microbiome revealed by metagenomics and culture.</title>
        <authorList>
            <person name="Gilroy R."/>
            <person name="Ravi A."/>
            <person name="Getino M."/>
            <person name="Pursley I."/>
            <person name="Horton D.L."/>
            <person name="Alikhan N.F."/>
            <person name="Baker D."/>
            <person name="Gharbi K."/>
            <person name="Hall N."/>
            <person name="Watson M."/>
            <person name="Adriaenssens E.M."/>
            <person name="Foster-Nyarko E."/>
            <person name="Jarju S."/>
            <person name="Secka A."/>
            <person name="Antonio M."/>
            <person name="Oren A."/>
            <person name="Chaudhuri R.R."/>
            <person name="La Ragione R."/>
            <person name="Hildebrand F."/>
            <person name="Pallen M.J."/>
        </authorList>
    </citation>
    <scope>NUCLEOTIDE SEQUENCE</scope>
    <source>
        <strain evidence="9">CHK187-14744</strain>
    </source>
</reference>
<accession>A0A9D1HH07</accession>
<dbReference type="EMBL" id="DVLT01000039">
    <property type="protein sequence ID" value="HIU02799.1"/>
    <property type="molecule type" value="Genomic_DNA"/>
</dbReference>
<evidence type="ECO:0000313" key="9">
    <source>
        <dbReference type="EMBL" id="HIU02799.1"/>
    </source>
</evidence>
<comment type="pathway">
    <text evidence="1 7">Cofactor biosynthesis; tetrahydrofolate biosynthesis; 5,6,7,8-tetrahydrofolate from 7,8-dihydrofolate: step 1/1.</text>
</comment>
<comment type="similarity">
    <text evidence="2 7">Belongs to the dihydrofolate reductase family.</text>
</comment>
<dbReference type="CDD" id="cd00209">
    <property type="entry name" value="DHFR"/>
    <property type="match status" value="1"/>
</dbReference>
<dbReference type="Proteomes" id="UP000824164">
    <property type="component" value="Unassembled WGS sequence"/>
</dbReference>
<comment type="function">
    <text evidence="7">Key enzyme in folate metabolism. Catalyzes an essential reaction for de novo glycine and purine synthesis, and for DNA precursor synthesis.</text>
</comment>
<comment type="catalytic activity">
    <reaction evidence="7">
        <text>(6S)-5,6,7,8-tetrahydrofolate + NADP(+) = 7,8-dihydrofolate + NADPH + H(+)</text>
        <dbReference type="Rhea" id="RHEA:15009"/>
        <dbReference type="ChEBI" id="CHEBI:15378"/>
        <dbReference type="ChEBI" id="CHEBI:57451"/>
        <dbReference type="ChEBI" id="CHEBI:57453"/>
        <dbReference type="ChEBI" id="CHEBI:57783"/>
        <dbReference type="ChEBI" id="CHEBI:58349"/>
        <dbReference type="EC" id="1.5.1.3"/>
    </reaction>
</comment>
<evidence type="ECO:0000256" key="7">
    <source>
        <dbReference type="PIRNR" id="PIRNR000194"/>
    </source>
</evidence>
<dbReference type="PROSITE" id="PS51330">
    <property type="entry name" value="DHFR_2"/>
    <property type="match status" value="1"/>
</dbReference>
<dbReference type="Gene3D" id="3.40.430.10">
    <property type="entry name" value="Dihydrofolate Reductase, subunit A"/>
    <property type="match status" value="1"/>
</dbReference>
<dbReference type="PANTHER" id="PTHR48069:SF3">
    <property type="entry name" value="DIHYDROFOLATE REDUCTASE"/>
    <property type="match status" value="1"/>
</dbReference>
<evidence type="ECO:0000256" key="6">
    <source>
        <dbReference type="ARBA" id="ARBA00023002"/>
    </source>
</evidence>
<organism evidence="9 10">
    <name type="scientific">Candidatus Onthocola gallistercoris</name>
    <dbReference type="NCBI Taxonomy" id="2840876"/>
    <lineage>
        <taxon>Bacteria</taxon>
        <taxon>Bacillati</taxon>
        <taxon>Bacillota</taxon>
        <taxon>Bacilli</taxon>
        <taxon>Candidatus Onthocola</taxon>
    </lineage>
</organism>
<evidence type="ECO:0000313" key="10">
    <source>
        <dbReference type="Proteomes" id="UP000824164"/>
    </source>
</evidence>
<gene>
    <name evidence="9" type="ORF">IAB63_06050</name>
</gene>
<dbReference type="AlphaFoldDB" id="A0A9D1HH07"/>
<dbReference type="InterPro" id="IPR001796">
    <property type="entry name" value="DHFR_dom"/>
</dbReference>
<keyword evidence="6 7" id="KW-0560">Oxidoreductase</keyword>
<reference evidence="9" key="1">
    <citation type="submission" date="2020-10" db="EMBL/GenBank/DDBJ databases">
        <authorList>
            <person name="Gilroy R."/>
        </authorList>
    </citation>
    <scope>NUCLEOTIDE SEQUENCE</scope>
    <source>
        <strain evidence="9">CHK187-14744</strain>
    </source>
</reference>
<keyword evidence="4 7" id="KW-0554">One-carbon metabolism</keyword>
<dbReference type="GO" id="GO:0046452">
    <property type="term" value="P:dihydrofolate metabolic process"/>
    <property type="evidence" value="ECO:0007669"/>
    <property type="project" value="TreeGrafter"/>
</dbReference>
<evidence type="ECO:0000256" key="4">
    <source>
        <dbReference type="ARBA" id="ARBA00022563"/>
    </source>
</evidence>
<dbReference type="EC" id="1.5.1.3" evidence="3 7"/>
<dbReference type="GO" id="GO:0005829">
    <property type="term" value="C:cytosol"/>
    <property type="evidence" value="ECO:0007669"/>
    <property type="project" value="TreeGrafter"/>
</dbReference>
<comment type="caution">
    <text evidence="9">The sequence shown here is derived from an EMBL/GenBank/DDBJ whole genome shotgun (WGS) entry which is preliminary data.</text>
</comment>
<dbReference type="GO" id="GO:0046654">
    <property type="term" value="P:tetrahydrofolate biosynthetic process"/>
    <property type="evidence" value="ECO:0007669"/>
    <property type="project" value="InterPro"/>
</dbReference>
<evidence type="ECO:0000259" key="8">
    <source>
        <dbReference type="PROSITE" id="PS51330"/>
    </source>
</evidence>
<dbReference type="GO" id="GO:0050661">
    <property type="term" value="F:NADP binding"/>
    <property type="evidence" value="ECO:0007669"/>
    <property type="project" value="InterPro"/>
</dbReference>
<dbReference type="PRINTS" id="PR00070">
    <property type="entry name" value="DHFR"/>
</dbReference>
<name>A0A9D1HH07_9FIRM</name>
<dbReference type="GO" id="GO:0004146">
    <property type="term" value="F:dihydrofolate reductase activity"/>
    <property type="evidence" value="ECO:0007669"/>
    <property type="project" value="UniProtKB-EC"/>
</dbReference>
<dbReference type="SUPFAM" id="SSF53597">
    <property type="entry name" value="Dihydrofolate reductase-like"/>
    <property type="match status" value="1"/>
</dbReference>